<sequence length="71" mass="7094">MFSVVGKLAGLNACAGAAQIRSPWAQISLVRPSSAPKPPGRGPVIVKPSPDNTGTSCRVISAPSPRGLGGT</sequence>
<evidence type="ECO:0000313" key="3">
    <source>
        <dbReference type="Proteomes" id="UP000039021"/>
    </source>
</evidence>
<gene>
    <name evidence="2" type="ORF">ERS007739_01946</name>
</gene>
<comment type="caution">
    <text evidence="2">The sequence shown here is derived from an EMBL/GenBank/DDBJ whole genome shotgun (WGS) entry which is preliminary data.</text>
</comment>
<protein>
    <submittedName>
        <fullName evidence="2">Uncharacterized protein</fullName>
    </submittedName>
</protein>
<dbReference type="EMBL" id="CSBK01000826">
    <property type="protein sequence ID" value="COX96883.1"/>
    <property type="molecule type" value="Genomic_DNA"/>
</dbReference>
<accession>A0A916PB93</accession>
<evidence type="ECO:0000313" key="2">
    <source>
        <dbReference type="EMBL" id="COX96883.1"/>
    </source>
</evidence>
<evidence type="ECO:0000256" key="1">
    <source>
        <dbReference type="SAM" id="MobiDB-lite"/>
    </source>
</evidence>
<dbReference type="Proteomes" id="UP000039021">
    <property type="component" value="Unassembled WGS sequence"/>
</dbReference>
<feature type="region of interest" description="Disordered" evidence="1">
    <location>
        <begin position="31"/>
        <end position="71"/>
    </location>
</feature>
<dbReference type="AlphaFoldDB" id="A0A916PB93"/>
<name>A0A916PB93_MYCTX</name>
<organism evidence="2 3">
    <name type="scientific">Mycobacterium tuberculosis</name>
    <dbReference type="NCBI Taxonomy" id="1773"/>
    <lineage>
        <taxon>Bacteria</taxon>
        <taxon>Bacillati</taxon>
        <taxon>Actinomycetota</taxon>
        <taxon>Actinomycetes</taxon>
        <taxon>Mycobacteriales</taxon>
        <taxon>Mycobacteriaceae</taxon>
        <taxon>Mycobacterium</taxon>
        <taxon>Mycobacterium tuberculosis complex</taxon>
    </lineage>
</organism>
<reference evidence="3" key="1">
    <citation type="submission" date="2015-03" db="EMBL/GenBank/DDBJ databases">
        <authorList>
            <consortium name="Pathogen Informatics"/>
        </authorList>
    </citation>
    <scope>NUCLEOTIDE SEQUENCE [LARGE SCALE GENOMIC DNA]</scope>
    <source>
        <strain evidence="3">N09902308</strain>
    </source>
</reference>
<proteinExistence type="predicted"/>